<reference evidence="2 3" key="1">
    <citation type="journal article" date="2019" name="Commun. Biol.">
        <title>The bagworm genome reveals a unique fibroin gene that provides high tensile strength.</title>
        <authorList>
            <person name="Kono N."/>
            <person name="Nakamura H."/>
            <person name="Ohtoshi R."/>
            <person name="Tomita M."/>
            <person name="Numata K."/>
            <person name="Arakawa K."/>
        </authorList>
    </citation>
    <scope>NUCLEOTIDE SEQUENCE [LARGE SCALE GENOMIC DNA]</scope>
</reference>
<dbReference type="InterPro" id="IPR012337">
    <property type="entry name" value="RNaseH-like_sf"/>
</dbReference>
<protein>
    <recommendedName>
        <fullName evidence="1">Integrase catalytic domain-containing protein</fullName>
    </recommendedName>
</protein>
<evidence type="ECO:0000313" key="3">
    <source>
        <dbReference type="Proteomes" id="UP000299102"/>
    </source>
</evidence>
<accession>A0A4C1W0Q6</accession>
<dbReference type="PROSITE" id="PS50994">
    <property type="entry name" value="INTEGRASE"/>
    <property type="match status" value="1"/>
</dbReference>
<dbReference type="GO" id="GO:0003676">
    <property type="term" value="F:nucleic acid binding"/>
    <property type="evidence" value="ECO:0007669"/>
    <property type="project" value="InterPro"/>
</dbReference>
<feature type="domain" description="Integrase catalytic" evidence="1">
    <location>
        <begin position="14"/>
        <end position="192"/>
    </location>
</feature>
<dbReference type="GO" id="GO:0015074">
    <property type="term" value="P:DNA integration"/>
    <property type="evidence" value="ECO:0007669"/>
    <property type="project" value="InterPro"/>
</dbReference>
<sequence>MPSEEGDLPPEHLYHRQPLFACTRVDYFEPMKVMINRRHEKSYGALFTCLTTRAIHIGLMESLSLDSMMFALRRFIARGGTPRVIYSDNGTNFVGTNKELMNIQKSHENMKKEANIRTISWKFIPPGTWEYLVQSIKTALITTLRGKSPREEALTLLLKTEQIVNSRPLIEMNTEPVEAEGLMPIHFLIGRSRDAAAAGHVDDKVLVKPES</sequence>
<proteinExistence type="predicted"/>
<dbReference type="Gene3D" id="3.30.420.10">
    <property type="entry name" value="Ribonuclease H-like superfamily/Ribonuclease H"/>
    <property type="match status" value="1"/>
</dbReference>
<evidence type="ECO:0000259" key="1">
    <source>
        <dbReference type="PROSITE" id="PS50994"/>
    </source>
</evidence>
<dbReference type="InterPro" id="IPR001584">
    <property type="entry name" value="Integrase_cat-core"/>
</dbReference>
<dbReference type="STRING" id="151549.A0A4C1W0Q6"/>
<dbReference type="PANTHER" id="PTHR47331">
    <property type="entry name" value="PHD-TYPE DOMAIN-CONTAINING PROTEIN"/>
    <property type="match status" value="1"/>
</dbReference>
<dbReference type="EMBL" id="BGZK01000460">
    <property type="protein sequence ID" value="GBP44878.1"/>
    <property type="molecule type" value="Genomic_DNA"/>
</dbReference>
<organism evidence="2 3">
    <name type="scientific">Eumeta variegata</name>
    <name type="common">Bagworm moth</name>
    <name type="synonym">Eumeta japonica</name>
    <dbReference type="NCBI Taxonomy" id="151549"/>
    <lineage>
        <taxon>Eukaryota</taxon>
        <taxon>Metazoa</taxon>
        <taxon>Ecdysozoa</taxon>
        <taxon>Arthropoda</taxon>
        <taxon>Hexapoda</taxon>
        <taxon>Insecta</taxon>
        <taxon>Pterygota</taxon>
        <taxon>Neoptera</taxon>
        <taxon>Endopterygota</taxon>
        <taxon>Lepidoptera</taxon>
        <taxon>Glossata</taxon>
        <taxon>Ditrysia</taxon>
        <taxon>Tineoidea</taxon>
        <taxon>Psychidae</taxon>
        <taxon>Oiketicinae</taxon>
        <taxon>Eumeta</taxon>
    </lineage>
</organism>
<dbReference type="InterPro" id="IPR036397">
    <property type="entry name" value="RNaseH_sf"/>
</dbReference>
<dbReference type="SUPFAM" id="SSF53098">
    <property type="entry name" value="Ribonuclease H-like"/>
    <property type="match status" value="1"/>
</dbReference>
<keyword evidence="3" id="KW-1185">Reference proteome</keyword>
<dbReference type="AlphaFoldDB" id="A0A4C1W0Q6"/>
<comment type="caution">
    <text evidence="2">The sequence shown here is derived from an EMBL/GenBank/DDBJ whole genome shotgun (WGS) entry which is preliminary data.</text>
</comment>
<evidence type="ECO:0000313" key="2">
    <source>
        <dbReference type="EMBL" id="GBP44878.1"/>
    </source>
</evidence>
<dbReference type="OrthoDB" id="10049357at2759"/>
<dbReference type="Proteomes" id="UP000299102">
    <property type="component" value="Unassembled WGS sequence"/>
</dbReference>
<name>A0A4C1W0Q6_EUMVA</name>
<gene>
    <name evidence="2" type="ORF">EVAR_24791_1</name>
</gene>